<evidence type="ECO:0000256" key="2">
    <source>
        <dbReference type="ARBA" id="ARBA00023125"/>
    </source>
</evidence>
<keyword evidence="3" id="KW-0804">Transcription</keyword>
<feature type="domain" description="HTH luxR-type" evidence="5">
    <location>
        <begin position="825"/>
        <end position="890"/>
    </location>
</feature>
<sequence length="892" mass="95959">MSAMTGLEEESPATPEDDQADPHGDPFLRTRFAVPSLPATFLRRERLTRHLDRGLRTPLTMVNGSAGAGKTLLVADWVARRDGLPVAWLTTDAAGDGAGMFWAYLLRALRGAGVPLPADIGFPADANRVSPALPARLAAELSVRERPVVVVLDEFDRVTSPEIAEQLGFVLHHAGPGLRLVLVTRTEPLLPLHRHRAAGELTEIRGAELAFTPHEAAELMELHGLSLPPAAVRTLVERTQGWAAGLRLSALAAGQSPDPEAYLKEFEADRSTIADFLLAEVLKRQDAATQELLLRVSVLDRFSAGLADALTGRDDAGAILDRLSRGNAFVEHLGHGLYRLHPLFGEILRAHLRMRRPGRETELHRRAAEWLRRSGSLAEALGHGAAADDWEFTAGTLIDDLAIGQFFTGPRSDAVAGLFSRMGRDTKGPAPELVRAAERLARREVDGGLTHLRRARHELAEYDGTADAAAPRLSCALLEALAARLAGAPDRAEDAARTAERLRDAVPAELLERHPELTALLLDHLGSARLWAGRFEEARDALTAVAESAPGAATALPREDSLGRLALIDHLTGWPGRAERKAHEALVETERFGLSRPSGSGVERLVLAAVAVERDELGQAQALLDTAAESHPAMRDPVREAGHALTTARLHLARGDPGAALKAVRPEVTADADSPWVRGQTALVAAAAHLAEGHPEAAAGLLGEVPDEEPACAVGAARVELAAGRVEAAVRLLDRMRPEGRAGPAVTVRAALVRAQAADAAGDGAAARGFVVRALAEARRERLRRPFLEAGPWIRPYLGATSLHRLTAGWLAPGSGPPRRRPEPPPPVVEELSGRERDVLRRLARAMSTEEIAADLYVSVNTVKTHLKSVYRKLSVNRRNEAVRRARELDLL</sequence>
<dbReference type="Proteomes" id="UP000002968">
    <property type="component" value="Unassembled WGS sequence"/>
</dbReference>
<dbReference type="GO" id="GO:0006355">
    <property type="term" value="P:regulation of DNA-templated transcription"/>
    <property type="evidence" value="ECO:0007669"/>
    <property type="project" value="InterPro"/>
</dbReference>
<dbReference type="InterPro" id="IPR036388">
    <property type="entry name" value="WH-like_DNA-bd_sf"/>
</dbReference>
<accession>D9XU73</accession>
<evidence type="ECO:0000313" key="6">
    <source>
        <dbReference type="EMBL" id="EFL38272.1"/>
    </source>
</evidence>
<dbReference type="eggNOG" id="COG2909">
    <property type="taxonomic scope" value="Bacteria"/>
</dbReference>
<feature type="region of interest" description="Disordered" evidence="4">
    <location>
        <begin position="809"/>
        <end position="831"/>
    </location>
</feature>
<keyword evidence="1" id="KW-0805">Transcription regulation</keyword>
<dbReference type="InterPro" id="IPR011990">
    <property type="entry name" value="TPR-like_helical_dom_sf"/>
</dbReference>
<gene>
    <name evidence="6" type="ORF">SSRG_01076</name>
</gene>
<evidence type="ECO:0000256" key="3">
    <source>
        <dbReference type="ARBA" id="ARBA00023163"/>
    </source>
</evidence>
<dbReference type="InterPro" id="IPR000792">
    <property type="entry name" value="Tscrpt_reg_LuxR_C"/>
</dbReference>
<dbReference type="Gene3D" id="3.40.50.300">
    <property type="entry name" value="P-loop containing nucleotide triphosphate hydrolases"/>
    <property type="match status" value="1"/>
</dbReference>
<dbReference type="Gene3D" id="1.25.40.10">
    <property type="entry name" value="Tetratricopeptide repeat domain"/>
    <property type="match status" value="1"/>
</dbReference>
<dbReference type="PANTHER" id="PTHR44688">
    <property type="entry name" value="DNA-BINDING TRANSCRIPTIONAL ACTIVATOR DEVR_DOSR"/>
    <property type="match status" value="1"/>
</dbReference>
<proteinExistence type="predicted"/>
<dbReference type="PANTHER" id="PTHR44688:SF16">
    <property type="entry name" value="DNA-BINDING TRANSCRIPTIONAL ACTIVATOR DEVR_DOSR"/>
    <property type="match status" value="1"/>
</dbReference>
<feature type="region of interest" description="Disordered" evidence="4">
    <location>
        <begin position="1"/>
        <end position="27"/>
    </location>
</feature>
<dbReference type="SUPFAM" id="SSF52540">
    <property type="entry name" value="P-loop containing nucleoside triphosphate hydrolases"/>
    <property type="match status" value="1"/>
</dbReference>
<dbReference type="SUPFAM" id="SSF46894">
    <property type="entry name" value="C-terminal effector domain of the bipartite response regulators"/>
    <property type="match status" value="1"/>
</dbReference>
<evidence type="ECO:0000313" key="7">
    <source>
        <dbReference type="Proteomes" id="UP000002968"/>
    </source>
</evidence>
<protein>
    <submittedName>
        <fullName evidence="6">LuxR-family transcriptional regulator</fullName>
    </submittedName>
</protein>
<dbReference type="CDD" id="cd06170">
    <property type="entry name" value="LuxR_C_like"/>
    <property type="match status" value="1"/>
</dbReference>
<dbReference type="EMBL" id="GG657758">
    <property type="protein sequence ID" value="EFL38272.1"/>
    <property type="molecule type" value="Genomic_DNA"/>
</dbReference>
<dbReference type="AlphaFoldDB" id="D9XU73"/>
<dbReference type="Pfam" id="PF25873">
    <property type="entry name" value="WHD_MalT"/>
    <property type="match status" value="1"/>
</dbReference>
<dbReference type="STRING" id="467200.SSRG_01076"/>
<organism evidence="6 7">
    <name type="scientific">Streptomyces griseoflavus Tu4000</name>
    <dbReference type="NCBI Taxonomy" id="467200"/>
    <lineage>
        <taxon>Bacteria</taxon>
        <taxon>Bacillati</taxon>
        <taxon>Actinomycetota</taxon>
        <taxon>Actinomycetes</taxon>
        <taxon>Kitasatosporales</taxon>
        <taxon>Streptomycetaceae</taxon>
        <taxon>Streptomyces</taxon>
    </lineage>
</organism>
<dbReference type="PROSITE" id="PS50043">
    <property type="entry name" value="HTH_LUXR_2"/>
    <property type="match status" value="1"/>
</dbReference>
<dbReference type="InterPro" id="IPR027417">
    <property type="entry name" value="P-loop_NTPase"/>
</dbReference>
<evidence type="ECO:0000256" key="1">
    <source>
        <dbReference type="ARBA" id="ARBA00023015"/>
    </source>
</evidence>
<dbReference type="Gene3D" id="1.10.10.10">
    <property type="entry name" value="Winged helix-like DNA-binding domain superfamily/Winged helix DNA-binding domain"/>
    <property type="match status" value="1"/>
</dbReference>
<feature type="compositionally biased region" description="Acidic residues" evidence="4">
    <location>
        <begin position="7"/>
        <end position="19"/>
    </location>
</feature>
<dbReference type="GO" id="GO:0003677">
    <property type="term" value="F:DNA binding"/>
    <property type="evidence" value="ECO:0007669"/>
    <property type="project" value="UniProtKB-KW"/>
</dbReference>
<name>D9XU73_9ACTN</name>
<evidence type="ECO:0000256" key="4">
    <source>
        <dbReference type="SAM" id="MobiDB-lite"/>
    </source>
</evidence>
<dbReference type="Pfam" id="PF00196">
    <property type="entry name" value="GerE"/>
    <property type="match status" value="1"/>
</dbReference>
<reference evidence="6" key="1">
    <citation type="submission" date="2009-02" db="EMBL/GenBank/DDBJ databases">
        <title>Annotation of Streptomyces griseoflavus strain Tu4000.</title>
        <authorList>
            <consortium name="The Broad Institute Genome Sequencing Platform"/>
            <consortium name="Broad Institute Microbial Sequencing Center"/>
            <person name="Fischbach M."/>
            <person name="Godfrey P."/>
            <person name="Ward D."/>
            <person name="Young S."/>
            <person name="Zeng Q."/>
            <person name="Koehrsen M."/>
            <person name="Alvarado L."/>
            <person name="Berlin A.M."/>
            <person name="Bochicchio J."/>
            <person name="Borenstein D."/>
            <person name="Chapman S.B."/>
            <person name="Chen Z."/>
            <person name="Engels R."/>
            <person name="Freedman E."/>
            <person name="Gellesch M."/>
            <person name="Goldberg J."/>
            <person name="Griggs A."/>
            <person name="Gujja S."/>
            <person name="Heilman E.R."/>
            <person name="Heiman D.I."/>
            <person name="Hepburn T.A."/>
            <person name="Howarth C."/>
            <person name="Jen D."/>
            <person name="Larson L."/>
            <person name="Lewis B."/>
            <person name="Mehta T."/>
            <person name="Park D."/>
            <person name="Pearson M."/>
            <person name="Richards J."/>
            <person name="Roberts A."/>
            <person name="Saif S."/>
            <person name="Shea T.D."/>
            <person name="Shenoy N."/>
            <person name="Sisk P."/>
            <person name="Stolte C."/>
            <person name="Sykes S.N."/>
            <person name="Thomson T."/>
            <person name="Walk T."/>
            <person name="White J."/>
            <person name="Yandava C."/>
            <person name="Straight P."/>
            <person name="Clardy J."/>
            <person name="Hung D."/>
            <person name="Kolter R."/>
            <person name="Mekalanos J."/>
            <person name="Walker S."/>
            <person name="Walsh C.T."/>
            <person name="Wieland-Brown L.C."/>
            <person name="Haas B."/>
            <person name="Nusbaum C."/>
            <person name="Birren B."/>
        </authorList>
    </citation>
    <scope>NUCLEOTIDE SEQUENCE [LARGE SCALE GENOMIC DNA]</scope>
    <source>
        <strain evidence="6">Tu4000</strain>
    </source>
</reference>
<dbReference type="InterPro" id="IPR016032">
    <property type="entry name" value="Sig_transdc_resp-reg_C-effctor"/>
</dbReference>
<evidence type="ECO:0000259" key="5">
    <source>
        <dbReference type="PROSITE" id="PS50043"/>
    </source>
</evidence>
<dbReference type="HOGENOM" id="CLU_006325_2_0_11"/>
<keyword evidence="7" id="KW-1185">Reference proteome</keyword>
<dbReference type="InterPro" id="IPR059106">
    <property type="entry name" value="WHD_MalT"/>
</dbReference>
<dbReference type="SMART" id="SM00421">
    <property type="entry name" value="HTH_LUXR"/>
    <property type="match status" value="1"/>
</dbReference>
<dbReference type="PRINTS" id="PR00038">
    <property type="entry name" value="HTHLUXR"/>
</dbReference>
<keyword evidence="2" id="KW-0238">DNA-binding</keyword>